<keyword evidence="5" id="KW-1185">Reference proteome</keyword>
<keyword evidence="2" id="KW-0732">Signal</keyword>
<feature type="region of interest" description="Disordered" evidence="1">
    <location>
        <begin position="359"/>
        <end position="379"/>
    </location>
</feature>
<name>A0A507FD36_9FUNG</name>
<sequence>MFLTNLALLATAIPLALALPARCSASVSNPPSQPAPPPTQPAPNPPSTETASSSSTRYTSSVSKAPAPSTIEPSQPSSSAPPSAPAPTPNPNSTPCYAKWKQQDYTANSTVSSNGNNYHNKYYTNTEPSSSGTDSAWVSEGPCDAASLSFRPFTSPGVIGYWANWAGYTRPQNNLDKMDLSGFSAVNYAFLNALADGSLKSFDSFADGKHVGLLNGAVRNKYPSLRTTISIGGWSGSRYFSTIAANAVTIQTFVKNVHQYLDENGFDAVDIDWEHPGGGGLACNTVDPQDAKNYAALLAALRTELGPTRSISIAVSADINHYIVDGVNYANEYAKSINYFQVMTYDFYGSWSPFTDFNSPLNSPGPNDPQQPSTNSKNGTQFSIAGAMQAFMDAGIPKSQLVPGLAFYGRSWQVPATPENNGLYQPCAGTKLPSGACAPIIGDVLDATTFPDACGDTYHSTVWMYSNMRGSTGGSKAQDAPPLAGGPTTASNGWTRKYFDFAETPTLFHPAYNGQPTFISYDDPQSIKAKSAWAKHQGFAGVMVWELDEDHEGEMVGALKEGWSK</sequence>
<feature type="compositionally biased region" description="Low complexity" evidence="1">
    <location>
        <begin position="47"/>
        <end position="63"/>
    </location>
</feature>
<dbReference type="EMBL" id="QEAP01000203">
    <property type="protein sequence ID" value="TPX73188.1"/>
    <property type="molecule type" value="Genomic_DNA"/>
</dbReference>
<dbReference type="PANTHER" id="PTHR11177">
    <property type="entry name" value="CHITINASE"/>
    <property type="match status" value="1"/>
</dbReference>
<dbReference type="InterPro" id="IPR011583">
    <property type="entry name" value="Chitinase_II/V-like_cat"/>
</dbReference>
<dbReference type="Gene3D" id="3.10.50.10">
    <property type="match status" value="1"/>
</dbReference>
<comment type="caution">
    <text evidence="4">The sequence shown here is derived from an EMBL/GenBank/DDBJ whole genome shotgun (WGS) entry which is preliminary data.</text>
</comment>
<feature type="signal peptide" evidence="2">
    <location>
        <begin position="1"/>
        <end position="18"/>
    </location>
</feature>
<feature type="domain" description="GH18" evidence="3">
    <location>
        <begin position="156"/>
        <end position="565"/>
    </location>
</feature>
<dbReference type="GO" id="GO:0005975">
    <property type="term" value="P:carbohydrate metabolic process"/>
    <property type="evidence" value="ECO:0007669"/>
    <property type="project" value="InterPro"/>
</dbReference>
<dbReference type="InterPro" id="IPR017853">
    <property type="entry name" value="GH"/>
</dbReference>
<dbReference type="SUPFAM" id="SSF51055">
    <property type="entry name" value="Carbohydrate binding domain"/>
    <property type="match status" value="1"/>
</dbReference>
<feature type="chain" id="PRO_5021213368" description="GH18 domain-containing protein" evidence="2">
    <location>
        <begin position="19"/>
        <end position="565"/>
    </location>
</feature>
<feature type="region of interest" description="Disordered" evidence="1">
    <location>
        <begin position="24"/>
        <end position="97"/>
    </location>
</feature>
<feature type="compositionally biased region" description="Pro residues" evidence="1">
    <location>
        <begin position="82"/>
        <end position="92"/>
    </location>
</feature>
<reference evidence="4 5" key="1">
    <citation type="journal article" date="2019" name="Sci. Rep.">
        <title>Comparative genomics of chytrid fungi reveal insights into the obligate biotrophic and pathogenic lifestyle of Synchytrium endobioticum.</title>
        <authorList>
            <person name="van de Vossenberg B.T.L.H."/>
            <person name="Warris S."/>
            <person name="Nguyen H.D.T."/>
            <person name="van Gent-Pelzer M.P.E."/>
            <person name="Joly D.L."/>
            <person name="van de Geest H.C."/>
            <person name="Bonants P.J.M."/>
            <person name="Smith D.S."/>
            <person name="Levesque C.A."/>
            <person name="van der Lee T.A.J."/>
        </authorList>
    </citation>
    <scope>NUCLEOTIDE SEQUENCE [LARGE SCALE GENOMIC DNA]</scope>
    <source>
        <strain evidence="4 5">CBS 675.73</strain>
    </source>
</reference>
<evidence type="ECO:0000259" key="3">
    <source>
        <dbReference type="PROSITE" id="PS51910"/>
    </source>
</evidence>
<dbReference type="Proteomes" id="UP000320333">
    <property type="component" value="Unassembled WGS sequence"/>
</dbReference>
<dbReference type="PROSITE" id="PS51910">
    <property type="entry name" value="GH18_2"/>
    <property type="match status" value="1"/>
</dbReference>
<feature type="compositionally biased region" description="Pro residues" evidence="1">
    <location>
        <begin position="31"/>
        <end position="46"/>
    </location>
</feature>
<protein>
    <recommendedName>
        <fullName evidence="3">GH18 domain-containing protein</fullName>
    </recommendedName>
</protein>
<dbReference type="InterPro" id="IPR050314">
    <property type="entry name" value="Glycosyl_Hydrlase_18"/>
</dbReference>
<proteinExistence type="predicted"/>
<dbReference type="InterPro" id="IPR029070">
    <property type="entry name" value="Chitinase_insertion_sf"/>
</dbReference>
<dbReference type="STRING" id="246404.A0A507FD36"/>
<evidence type="ECO:0000256" key="2">
    <source>
        <dbReference type="SAM" id="SignalP"/>
    </source>
</evidence>
<dbReference type="InterPro" id="IPR001223">
    <property type="entry name" value="Glyco_hydro18_cat"/>
</dbReference>
<dbReference type="Gene3D" id="2.10.10.20">
    <property type="entry name" value="Carbohydrate-binding module superfamily 5/12"/>
    <property type="match status" value="1"/>
</dbReference>
<dbReference type="SMART" id="SM00636">
    <property type="entry name" value="Glyco_18"/>
    <property type="match status" value="1"/>
</dbReference>
<dbReference type="GO" id="GO:0008061">
    <property type="term" value="F:chitin binding"/>
    <property type="evidence" value="ECO:0007669"/>
    <property type="project" value="InterPro"/>
</dbReference>
<dbReference type="GO" id="GO:0004553">
    <property type="term" value="F:hydrolase activity, hydrolyzing O-glycosyl compounds"/>
    <property type="evidence" value="ECO:0007669"/>
    <property type="project" value="InterPro"/>
</dbReference>
<dbReference type="GO" id="GO:0030246">
    <property type="term" value="F:carbohydrate binding"/>
    <property type="evidence" value="ECO:0007669"/>
    <property type="project" value="InterPro"/>
</dbReference>
<organism evidence="4 5">
    <name type="scientific">Chytriomyces confervae</name>
    <dbReference type="NCBI Taxonomy" id="246404"/>
    <lineage>
        <taxon>Eukaryota</taxon>
        <taxon>Fungi</taxon>
        <taxon>Fungi incertae sedis</taxon>
        <taxon>Chytridiomycota</taxon>
        <taxon>Chytridiomycota incertae sedis</taxon>
        <taxon>Chytridiomycetes</taxon>
        <taxon>Chytridiales</taxon>
        <taxon>Chytriomycetaceae</taxon>
        <taxon>Chytriomyces</taxon>
    </lineage>
</organism>
<evidence type="ECO:0000313" key="4">
    <source>
        <dbReference type="EMBL" id="TPX73188.1"/>
    </source>
</evidence>
<evidence type="ECO:0000313" key="5">
    <source>
        <dbReference type="Proteomes" id="UP000320333"/>
    </source>
</evidence>
<gene>
    <name evidence="4" type="ORF">CcCBS67573_g05547</name>
</gene>
<dbReference type="InterPro" id="IPR036573">
    <property type="entry name" value="CBM_sf_5/12"/>
</dbReference>
<dbReference type="Pfam" id="PF00704">
    <property type="entry name" value="Glyco_hydro_18"/>
    <property type="match status" value="1"/>
</dbReference>
<dbReference type="GO" id="GO:0005576">
    <property type="term" value="C:extracellular region"/>
    <property type="evidence" value="ECO:0007669"/>
    <property type="project" value="InterPro"/>
</dbReference>
<dbReference type="OrthoDB" id="73875at2759"/>
<dbReference type="PANTHER" id="PTHR11177:SF317">
    <property type="entry name" value="CHITINASE 12-RELATED"/>
    <property type="match status" value="1"/>
</dbReference>
<dbReference type="SUPFAM" id="SSF51445">
    <property type="entry name" value="(Trans)glycosidases"/>
    <property type="match status" value="1"/>
</dbReference>
<evidence type="ECO:0000256" key="1">
    <source>
        <dbReference type="SAM" id="MobiDB-lite"/>
    </source>
</evidence>
<dbReference type="AlphaFoldDB" id="A0A507FD36"/>
<dbReference type="Gene3D" id="3.20.20.80">
    <property type="entry name" value="Glycosidases"/>
    <property type="match status" value="2"/>
</dbReference>
<accession>A0A507FD36</accession>